<dbReference type="PANTHER" id="PTHR39418:SF1">
    <property type="entry name" value="DEHYDROGENASE"/>
    <property type="match status" value="1"/>
</dbReference>
<evidence type="ECO:0000313" key="3">
    <source>
        <dbReference type="Proteomes" id="UP000000674"/>
    </source>
</evidence>
<dbReference type="PANTHER" id="PTHR39418">
    <property type="entry name" value="DEHYDROGENASE-RELATED"/>
    <property type="match status" value="1"/>
</dbReference>
<dbReference type="HOGENOM" id="CLU_146464_0_0_2"/>
<feature type="domain" description="Formylmethanofuran dehydrogenase subunit E" evidence="1">
    <location>
        <begin position="21"/>
        <end position="117"/>
    </location>
</feature>
<dbReference type="EMBL" id="CP000477">
    <property type="protein sequence ID" value="ABK14564.1"/>
    <property type="molecule type" value="Genomic_DNA"/>
</dbReference>
<organism evidence="2 3">
    <name type="scientific">Methanothrix thermoacetophila (strain DSM 6194 / JCM 14653 / NBRC 101360 / PT)</name>
    <name type="common">Methanosaeta thermophila</name>
    <dbReference type="NCBI Taxonomy" id="349307"/>
    <lineage>
        <taxon>Archaea</taxon>
        <taxon>Methanobacteriati</taxon>
        <taxon>Methanobacteriota</taxon>
        <taxon>Stenosarchaea group</taxon>
        <taxon>Methanomicrobia</taxon>
        <taxon>Methanotrichales</taxon>
        <taxon>Methanotrichaceae</taxon>
        <taxon>Methanothrix</taxon>
    </lineage>
</organism>
<dbReference type="AlphaFoldDB" id="A0B790"/>
<keyword evidence="3" id="KW-1185">Reference proteome</keyword>
<name>A0B790_METTP</name>
<accession>A0B790</accession>
<dbReference type="SUPFAM" id="SSF143555">
    <property type="entry name" value="FwdE-like"/>
    <property type="match status" value="1"/>
</dbReference>
<dbReference type="Pfam" id="PF02663">
    <property type="entry name" value="FmdE"/>
    <property type="match status" value="1"/>
</dbReference>
<evidence type="ECO:0000313" key="2">
    <source>
        <dbReference type="EMBL" id="ABK14564.1"/>
    </source>
</evidence>
<dbReference type="InterPro" id="IPR053194">
    <property type="entry name" value="tRNA_methyltr_O"/>
</dbReference>
<sequence>MYTINPDTVSLDNMIERGTEFHGHLGPFLVLGIRMGLAALSELGSRGHKDISAVVRSGSRPPVSCLADGIQISTGCTLGKGNISVLQDGVPEATFSSNGRTVSFRVRGSIAEKISKLSHDELEDFSWKISRMPLDSIIERL</sequence>
<proteinExistence type="predicted"/>
<dbReference type="GO" id="GO:0016491">
    <property type="term" value="F:oxidoreductase activity"/>
    <property type="evidence" value="ECO:0007669"/>
    <property type="project" value="UniProtKB-KW"/>
</dbReference>
<evidence type="ECO:0000259" key="1">
    <source>
        <dbReference type="Pfam" id="PF02663"/>
    </source>
</evidence>
<dbReference type="InterPro" id="IPR003814">
    <property type="entry name" value="FmdEsu_dom"/>
</dbReference>
<reference evidence="2 3" key="1">
    <citation type="submission" date="2006-10" db="EMBL/GenBank/DDBJ databases">
        <title>Complete sequence of Methanosaeta thermophila PT.</title>
        <authorList>
            <consortium name="US DOE Joint Genome Institute"/>
            <person name="Copeland A."/>
            <person name="Lucas S."/>
            <person name="Lapidus A."/>
            <person name="Barry K."/>
            <person name="Detter J.C."/>
            <person name="Glavina del Rio T."/>
            <person name="Hammon N."/>
            <person name="Israni S."/>
            <person name="Pitluck S."/>
            <person name="Chain P."/>
            <person name="Malfatti S."/>
            <person name="Shin M."/>
            <person name="Vergez L."/>
            <person name="Schmutz J."/>
            <person name="Larimer F."/>
            <person name="Land M."/>
            <person name="Hauser L."/>
            <person name="Kyrpides N."/>
            <person name="Kim E."/>
            <person name="Smith K.S."/>
            <person name="Ingram-Smith C."/>
            <person name="Richardson P."/>
        </authorList>
    </citation>
    <scope>NUCLEOTIDE SEQUENCE [LARGE SCALE GENOMIC DNA]</scope>
    <source>
        <strain evidence="3">DSM 6194 / JCM 14653 / NBRC 101360 / PT</strain>
    </source>
</reference>
<dbReference type="Gene3D" id="3.30.1330.130">
    <property type="match status" value="1"/>
</dbReference>
<keyword evidence="2" id="KW-0560">Oxidoreductase</keyword>
<gene>
    <name evidence="2" type="ordered locus">Mthe_0774</name>
</gene>
<dbReference type="EC" id="1.2.99.5" evidence="2"/>
<dbReference type="KEGG" id="mtp:Mthe_0774"/>
<dbReference type="STRING" id="349307.Mthe_0774"/>
<dbReference type="Proteomes" id="UP000000674">
    <property type="component" value="Chromosome"/>
</dbReference>
<protein>
    <submittedName>
        <fullName evidence="2">Formylmethanofuran dehydrogenase, subunit E</fullName>
        <ecNumber evidence="2">1.2.99.5</ecNumber>
    </submittedName>
</protein>
<dbReference type="OrthoDB" id="31120at2157"/>